<proteinExistence type="predicted"/>
<dbReference type="EMBL" id="NKUJ01000875">
    <property type="protein sequence ID" value="RMI96865.1"/>
    <property type="molecule type" value="Genomic_DNA"/>
</dbReference>
<feature type="compositionally biased region" description="Pro residues" evidence="1">
    <location>
        <begin position="282"/>
        <end position="291"/>
    </location>
</feature>
<name>A0A3M2QV25_9HYPO</name>
<dbReference type="Pfam" id="PF20174">
    <property type="entry name" value="DUF6540"/>
    <property type="match status" value="1"/>
</dbReference>
<feature type="region of interest" description="Disordered" evidence="1">
    <location>
        <begin position="279"/>
        <end position="344"/>
    </location>
</feature>
<accession>A0A3M2QV25</accession>
<feature type="region of interest" description="Disordered" evidence="1">
    <location>
        <begin position="126"/>
        <end position="164"/>
    </location>
</feature>
<evidence type="ECO:0000256" key="1">
    <source>
        <dbReference type="SAM" id="MobiDB-lite"/>
    </source>
</evidence>
<evidence type="ECO:0000313" key="2">
    <source>
        <dbReference type="EMBL" id="RMI96865.1"/>
    </source>
</evidence>
<dbReference type="Proteomes" id="UP000277212">
    <property type="component" value="Unassembled WGS sequence"/>
</dbReference>
<gene>
    <name evidence="2" type="ORF">CDV36_016284</name>
</gene>
<feature type="compositionally biased region" description="Basic residues" evidence="1">
    <location>
        <begin position="292"/>
        <end position="321"/>
    </location>
</feature>
<sequence>MLVIYPSACRGADARERWKETDGDLSMRSQEFLRSQTPAFRGPPDEHRTHGSVCSLKTRSSFNTVLIITIGVVVFSSCPLFSHGYSSSTNNHQEPRTNDKTQQAQLYSTLLYSTQPHQSIIMMFSADSSPSDTSASTSPTLSSASPLSTPSTAVSQPEPEPTPFQVFHVEAPRGHHKLFVSTGPQPALGFFFYVIHLPGLDQPMMIAMTDTVSSIQQLATVHDSRLVGSIAAHDMNRLRILIHGLGVPYCPTESDPPNEARRRAERWIYDVVDTLLEDGVLEPPPPPPRPHQLPRHHHTAHCIHQRLHSHHPYRRRGRGRRPVVNNPLMNPSPESRGPREPREH</sequence>
<protein>
    <submittedName>
        <fullName evidence="2">Uncharacterized protein</fullName>
    </submittedName>
</protein>
<evidence type="ECO:0000313" key="3">
    <source>
        <dbReference type="Proteomes" id="UP000277212"/>
    </source>
</evidence>
<comment type="caution">
    <text evidence="2">The sequence shown here is derived from an EMBL/GenBank/DDBJ whole genome shotgun (WGS) entry which is preliminary data.</text>
</comment>
<reference evidence="2 3" key="1">
    <citation type="submission" date="2017-06" db="EMBL/GenBank/DDBJ databases">
        <title>Comparative genomic analysis of Ambrosia Fusariam Clade fungi.</title>
        <authorList>
            <person name="Stajich J.E."/>
            <person name="Carrillo J."/>
            <person name="Kijimoto T."/>
            <person name="Eskalen A."/>
            <person name="O'Donnell K."/>
            <person name="Kasson M."/>
        </authorList>
    </citation>
    <scope>NUCLEOTIDE SEQUENCE [LARGE SCALE GENOMIC DNA]</scope>
    <source>
        <strain evidence="2">UCR3666</strain>
    </source>
</reference>
<dbReference type="OrthoDB" id="5089740at2759"/>
<keyword evidence="3" id="KW-1185">Reference proteome</keyword>
<feature type="compositionally biased region" description="Low complexity" evidence="1">
    <location>
        <begin position="126"/>
        <end position="153"/>
    </location>
</feature>
<dbReference type="InterPro" id="IPR046670">
    <property type="entry name" value="DUF6540"/>
</dbReference>
<feature type="compositionally biased region" description="Low complexity" evidence="1">
    <location>
        <begin position="322"/>
        <end position="335"/>
    </location>
</feature>
<dbReference type="AlphaFoldDB" id="A0A3M2QV25"/>
<organism evidence="2 3">
    <name type="scientific">Fusarium kuroshium</name>
    <dbReference type="NCBI Taxonomy" id="2010991"/>
    <lineage>
        <taxon>Eukaryota</taxon>
        <taxon>Fungi</taxon>
        <taxon>Dikarya</taxon>
        <taxon>Ascomycota</taxon>
        <taxon>Pezizomycotina</taxon>
        <taxon>Sordariomycetes</taxon>
        <taxon>Hypocreomycetidae</taxon>
        <taxon>Hypocreales</taxon>
        <taxon>Nectriaceae</taxon>
        <taxon>Fusarium</taxon>
        <taxon>Fusarium solani species complex</taxon>
    </lineage>
</organism>